<evidence type="ECO:0000313" key="3">
    <source>
        <dbReference type="Proteomes" id="UP000027586"/>
    </source>
</evidence>
<sequence length="1189" mass="136048">MISRNNHITFLSLNCNGLAKLRRPSARSSLIRFLRQQSAHIITLQETHASTPTLKDTFHKQFCAHQSFWTPHCGIVLLSSDLHMNEISLDFTTRAQLVHVQHNDQAFHDFYVLNIYAPAHSTRERFQFFNSLYQHLAPLLDNQINIDRLFIMGDFNYDLQRSGLHLNAPSTWLTWLDSHFVNCTRDDVHFAGIPTYRHSNYLSTIDYIYAPSHFSSSIHNKDISFVNNDWTDHALLSATFIMGPPKLGKGLWRGNPLLFKQPSFRRQLNDALTQHYQQLHDMPSPQSQWESIKGIITQHLKTYSRQQAEWRKKQLSALQSKRNRFLRSKPPAAIRAWRLPIMERQIATLQQELVDIQALRAGQRWRERGETSAGYLKRTIHDRQVKRSIATLQHPHTGAMCSTTDDMHSAVQCFYQDLYSPDPISTTDMNTLLDQLPSHLRLDHTDQEHLVRAFSIDDLQSAASRTPHHSSPGPDGLPYQAWRLVFTHPLYTTLVMRVYEDALQHGIFPSSWNDTCMCLLPKKGDLSNLANWRPISLINCDAKIFTRLLNARIIDAATSLVTPYQRGFMPGRFIGVNGLLTRITMEQASEQASTEIGLLLDQEKAYDRVHPNYLSAVLHRFGFPSSIIQAICTLFFSTSIRINVNGHISQPIQQLRGLRQGDPLSPILFNLALEPFLRSIIDDANFQGFQPWHSGATSPLPPIKVLAYADDVMVFLKDPMDFERLLAHVACYQKASNARFNRQKTQAISLSGATHDTWCQVLLSNAMSTPHDRRCPTAVTYLGYPLTSSKHQLELFLDQLLQDLTSACNQHSQRTLSIRGRATVANSLILSRIWHVLRLTPTTTVFLNQLKSVIGKFLMRNIFPRVAFTTLCRSRSHGGIGILDPVTQQSALQTRWIQELLSFSTDEWSPHTHVLYHHLLRDCRFASGTIHTLLRCPGARKPRTNEVSISTLIYRTMDLIPTSWDTIQPSPATCLILPLNAIWYASAESTSFRQPGFKNLLVGDLFVLEENENYSLRLRTSADGCHYPILLSRFRSYLAQNQLQLHPYFARLCDHTHVTHIHTHTSPRLQDTSPLLSSFVQVMDGKMWRSKAYRKFIAPDTPSDNSSVSWTTFWHTPMHHTARNVWFRLLHGRIPTSSRVHHYAPDFVTSPLCRICSTTSDDDFHFLMGCPKKRRSLDSSLETHSFCGS</sequence>
<evidence type="ECO:0000259" key="1">
    <source>
        <dbReference type="PROSITE" id="PS50878"/>
    </source>
</evidence>
<dbReference type="OrthoDB" id="2288491at2759"/>
<dbReference type="SUPFAM" id="SSF56219">
    <property type="entry name" value="DNase I-like"/>
    <property type="match status" value="1"/>
</dbReference>
<dbReference type="InterPro" id="IPR005135">
    <property type="entry name" value="Endo/exonuclease/phosphatase"/>
</dbReference>
<dbReference type="GO" id="GO:0003824">
    <property type="term" value="F:catalytic activity"/>
    <property type="evidence" value="ECO:0007669"/>
    <property type="project" value="InterPro"/>
</dbReference>
<reference evidence="2" key="1">
    <citation type="submission" date="2013-08" db="EMBL/GenBank/DDBJ databases">
        <title>Gene expansion shapes genome architecture in the human pathogen Lichtheimia corymbifera: an evolutionary genomics analysis in the ancient terrestrial Mucorales (Mucoromycotina).</title>
        <authorList>
            <person name="Schwartze V.U."/>
            <person name="Winter S."/>
            <person name="Shelest E."/>
            <person name="Marcet-Houben M."/>
            <person name="Horn F."/>
            <person name="Wehner S."/>
            <person name="Hoffmann K."/>
            <person name="Riege K."/>
            <person name="Sammeth M."/>
            <person name="Nowrousian M."/>
            <person name="Valiante V."/>
            <person name="Linde J."/>
            <person name="Jacobsen I.D."/>
            <person name="Marz M."/>
            <person name="Brakhage A.A."/>
            <person name="Gabaldon T."/>
            <person name="Bocker S."/>
            <person name="Voigt K."/>
        </authorList>
    </citation>
    <scope>NUCLEOTIDE SEQUENCE [LARGE SCALE GENOMIC DNA]</scope>
    <source>
        <strain evidence="2">FSU 9682</strain>
    </source>
</reference>
<dbReference type="STRING" id="1263082.A0A068RWC3"/>
<name>A0A068RWC3_9FUNG</name>
<dbReference type="CDD" id="cd01650">
    <property type="entry name" value="RT_nLTR_like"/>
    <property type="match status" value="1"/>
</dbReference>
<dbReference type="SUPFAM" id="SSF56672">
    <property type="entry name" value="DNA/RNA polymerases"/>
    <property type="match status" value="1"/>
</dbReference>
<dbReference type="Pfam" id="PF00078">
    <property type="entry name" value="RVT_1"/>
    <property type="match status" value="1"/>
</dbReference>
<dbReference type="EMBL" id="CBTN010000020">
    <property type="protein sequence ID" value="CDH53912.1"/>
    <property type="molecule type" value="Genomic_DNA"/>
</dbReference>
<dbReference type="PANTHER" id="PTHR19446">
    <property type="entry name" value="REVERSE TRANSCRIPTASES"/>
    <property type="match status" value="1"/>
</dbReference>
<dbReference type="InterPro" id="IPR043502">
    <property type="entry name" value="DNA/RNA_pol_sf"/>
</dbReference>
<comment type="caution">
    <text evidence="2">The sequence shown here is derived from an EMBL/GenBank/DDBJ whole genome shotgun (WGS) entry which is preliminary data.</text>
</comment>
<dbReference type="VEuPathDB" id="FungiDB:LCOR_05216.1"/>
<protein>
    <recommendedName>
        <fullName evidence="1">Reverse transcriptase domain-containing protein</fullName>
    </recommendedName>
</protein>
<dbReference type="Gene3D" id="3.60.10.10">
    <property type="entry name" value="Endonuclease/exonuclease/phosphatase"/>
    <property type="match status" value="1"/>
</dbReference>
<dbReference type="InterPro" id="IPR036691">
    <property type="entry name" value="Endo/exonu/phosph_ase_sf"/>
</dbReference>
<dbReference type="Proteomes" id="UP000027586">
    <property type="component" value="Unassembled WGS sequence"/>
</dbReference>
<proteinExistence type="predicted"/>
<accession>A0A068RWC3</accession>
<evidence type="ECO:0000313" key="2">
    <source>
        <dbReference type="EMBL" id="CDH53912.1"/>
    </source>
</evidence>
<gene>
    <name evidence="2" type="ORF">LCOR_05216.1</name>
</gene>
<organism evidence="2 3">
    <name type="scientific">Lichtheimia corymbifera JMRC:FSU:9682</name>
    <dbReference type="NCBI Taxonomy" id="1263082"/>
    <lineage>
        <taxon>Eukaryota</taxon>
        <taxon>Fungi</taxon>
        <taxon>Fungi incertae sedis</taxon>
        <taxon>Mucoromycota</taxon>
        <taxon>Mucoromycotina</taxon>
        <taxon>Mucoromycetes</taxon>
        <taxon>Mucorales</taxon>
        <taxon>Lichtheimiaceae</taxon>
        <taxon>Lichtheimia</taxon>
    </lineage>
</organism>
<keyword evidence="3" id="KW-1185">Reference proteome</keyword>
<dbReference type="Pfam" id="PF03372">
    <property type="entry name" value="Exo_endo_phos"/>
    <property type="match status" value="1"/>
</dbReference>
<dbReference type="AlphaFoldDB" id="A0A068RWC3"/>
<feature type="domain" description="Reverse transcriptase" evidence="1">
    <location>
        <begin position="501"/>
        <end position="786"/>
    </location>
</feature>
<dbReference type="InterPro" id="IPR000477">
    <property type="entry name" value="RT_dom"/>
</dbReference>
<dbReference type="PROSITE" id="PS50878">
    <property type="entry name" value="RT_POL"/>
    <property type="match status" value="1"/>
</dbReference>